<evidence type="ECO:0000313" key="2">
    <source>
        <dbReference type="EMBL" id="PIW75018.1"/>
    </source>
</evidence>
<dbReference type="EMBL" id="PFGX01000123">
    <property type="protein sequence ID" value="PIW75018.1"/>
    <property type="molecule type" value="Genomic_DNA"/>
</dbReference>
<proteinExistence type="predicted"/>
<keyword evidence="1" id="KW-0472">Membrane</keyword>
<dbReference type="AlphaFoldDB" id="A0A2M7IEX0"/>
<dbReference type="Proteomes" id="UP000231280">
    <property type="component" value="Unassembled WGS sequence"/>
</dbReference>
<feature type="non-terminal residue" evidence="2">
    <location>
        <position position="947"/>
    </location>
</feature>
<comment type="caution">
    <text evidence="2">The sequence shown here is derived from an EMBL/GenBank/DDBJ whole genome shotgun (WGS) entry which is preliminary data.</text>
</comment>
<name>A0A2M7IEX0_9BACT</name>
<gene>
    <name evidence="2" type="ORF">CO002_04400</name>
</gene>
<accession>A0A2M7IEX0</accession>
<protein>
    <recommendedName>
        <fullName evidence="4">Helix-turn-helix domain-containing protein</fullName>
    </recommendedName>
</protein>
<reference evidence="3" key="1">
    <citation type="submission" date="2017-09" db="EMBL/GenBank/DDBJ databases">
        <title>Depth-based differentiation of microbial function through sediment-hosted aquifers and enrichment of novel symbionts in the deep terrestrial subsurface.</title>
        <authorList>
            <person name="Probst A.J."/>
            <person name="Ladd B."/>
            <person name="Jarett J.K."/>
            <person name="Geller-Mcgrath D.E."/>
            <person name="Sieber C.M.K."/>
            <person name="Emerson J.B."/>
            <person name="Anantharaman K."/>
            <person name="Thomas B.C."/>
            <person name="Malmstrom R."/>
            <person name="Stieglmeier M."/>
            <person name="Klingl A."/>
            <person name="Woyke T."/>
            <person name="Ryan C.M."/>
            <person name="Banfield J.F."/>
        </authorList>
    </citation>
    <scope>NUCLEOTIDE SEQUENCE [LARGE SCALE GENOMIC DNA]</scope>
</reference>
<organism evidence="2 3">
    <name type="scientific">Candidatus Portnoybacteria bacterium CG_4_8_14_3_um_filter_44_10</name>
    <dbReference type="NCBI Taxonomy" id="1974802"/>
    <lineage>
        <taxon>Bacteria</taxon>
        <taxon>Candidatus Portnoyibacteriota</taxon>
    </lineage>
</organism>
<evidence type="ECO:0008006" key="4">
    <source>
        <dbReference type="Google" id="ProtNLM"/>
    </source>
</evidence>
<sequence length="947" mass="100707">MIDKSTSTKYISLTEASELCSHSQEYLSLRARQGKLRAVKLGRNWVTTKEWLSEYLESVATEQADEVMIAGSAARKSGPRPTGKKYLTEKHWVSRFVFFSATLNLLARQGFSVGGFQYFVRSRNKFGMILKAIYGHCSRGLEKFFSFRIKRFDCRLADLARITMVVVSIGALICLVAGPSVGLIRNEARETKGLGVGVWNGIQRLVVENAVSLGEFSAEDDFLRPVSVSAKNLIGAGSEVLAGAINWGGSLPDEMLSGLESQRLSLARNFKVASHNFVFVSGTGLEVIADAYGQAPGNLNDEWLATTKNLGAATTLSVSLAKDRLVFGAEKFNFALSDLRQRAQGLTVDDGVAATERLMVRGEVAGISLILDLKQAPSEIHLSARHFQAAMAQAVGSGLNFLLNCRTGARVILAAYENAPENILSGWELIEEKNQLIKESLGEFASVAVDNLSGLGHRTAVFVREEAAKGARLVISEAGKAASEKTKKFAGVFSRGYDHLVDFWYDLMMNRGEYVFLPSGQPAEPQQVTQVINPITEITKKIITEVKQTEKLTYRTYETISSLDLESLRKADENILSRLTQLNQDLTALSGRFTSGISTSSNAPLNVGSTGFSVSGHTILASLGVSGDLGVGGSLGVSKSLTIGSLDRGDDDLISYGSAYFYEPVTISNSLTQTGSGRVSFAGPFSSAGRISAGSGLDVTGNLTVSATTTLASSLAVDTNTLYVDADNNRVGIGTTSPLYTLDVNGSLRVLGDTILGDATSSDIIYINSRLSGNLVPISDNVSDIGSGDDWLRWRTGYFGTSVGIGGTATSTGTELVAAGGYTINPASDLIASSTLGNIIFATNGSERMRMTPDGYFGIGTTTPYSKLSVWGSGASTNRLFELTNNASTTLMSMLENGNLNIPVSTATTTIGGGLSVSSNALNVLQSGNVGINTASPSYTLDANGTL</sequence>
<keyword evidence="1" id="KW-1133">Transmembrane helix</keyword>
<feature type="transmembrane region" description="Helical" evidence="1">
    <location>
        <begin position="159"/>
        <end position="184"/>
    </location>
</feature>
<evidence type="ECO:0000256" key="1">
    <source>
        <dbReference type="SAM" id="Phobius"/>
    </source>
</evidence>
<evidence type="ECO:0000313" key="3">
    <source>
        <dbReference type="Proteomes" id="UP000231280"/>
    </source>
</evidence>
<keyword evidence="1" id="KW-0812">Transmembrane</keyword>